<protein>
    <submittedName>
        <fullName evidence="1">Uncharacterized protein</fullName>
    </submittedName>
</protein>
<name>A0ABN8IYI8_9NEOP</name>
<gene>
    <name evidence="1" type="ORF">IPOD504_LOCUS13921</name>
</gene>
<organism evidence="1 2">
    <name type="scientific">Iphiclides podalirius</name>
    <name type="common">scarce swallowtail</name>
    <dbReference type="NCBI Taxonomy" id="110791"/>
    <lineage>
        <taxon>Eukaryota</taxon>
        <taxon>Metazoa</taxon>
        <taxon>Ecdysozoa</taxon>
        <taxon>Arthropoda</taxon>
        <taxon>Hexapoda</taxon>
        <taxon>Insecta</taxon>
        <taxon>Pterygota</taxon>
        <taxon>Neoptera</taxon>
        <taxon>Endopterygota</taxon>
        <taxon>Lepidoptera</taxon>
        <taxon>Glossata</taxon>
        <taxon>Ditrysia</taxon>
        <taxon>Papilionoidea</taxon>
        <taxon>Papilionidae</taxon>
        <taxon>Papilioninae</taxon>
        <taxon>Iphiclides</taxon>
    </lineage>
</organism>
<accession>A0ABN8IYI8</accession>
<dbReference type="Proteomes" id="UP000837857">
    <property type="component" value="Chromosome 4"/>
</dbReference>
<dbReference type="EMBL" id="OW152816">
    <property type="protein sequence ID" value="CAH2067538.1"/>
    <property type="molecule type" value="Genomic_DNA"/>
</dbReference>
<feature type="non-terminal residue" evidence="1">
    <location>
        <position position="122"/>
    </location>
</feature>
<reference evidence="1" key="1">
    <citation type="submission" date="2022-03" db="EMBL/GenBank/DDBJ databases">
        <authorList>
            <person name="Martin H S."/>
        </authorList>
    </citation>
    <scope>NUCLEOTIDE SEQUENCE</scope>
</reference>
<proteinExistence type="predicted"/>
<keyword evidence="2" id="KW-1185">Reference proteome</keyword>
<evidence type="ECO:0000313" key="1">
    <source>
        <dbReference type="EMBL" id="CAH2067538.1"/>
    </source>
</evidence>
<sequence length="122" mass="13756">MTIDRSILSVLDRTPLRRVMDVRECLVSPSAGGVKNVMRSEITRARFEPLSSITVNPLSLVYPGRDASRAEGYVIHVRTCSIEIENLMRIILFAPSCELPYWKAQPTILVGFTHATLRHLFS</sequence>
<evidence type="ECO:0000313" key="2">
    <source>
        <dbReference type="Proteomes" id="UP000837857"/>
    </source>
</evidence>